<feature type="transmembrane region" description="Helical" evidence="1">
    <location>
        <begin position="6"/>
        <end position="26"/>
    </location>
</feature>
<sequence>MDPGGLAVFKTLVGVAIPLAAFATGLETSRRVKLRWLWHQPALLLRSLLAVVVLVPLWALLVLAVSKQPGMVENGLLISVFAMGMGPPATLQRARKPEQEVAYTLGLNITLLALAIGVLPAAIALHGALVGGTLSLAPEKVAALVLSRVFIPLAAGLCLARFVPKVAARIAHFAGSFVTGVMLAAAVLVLFLAWRPLLALGARAWLTSVAIVLPAVAVGYLLGGPHRETRSVLAAFTALRFPALAFLILAQTAYGRSATPVVLMYVLTSLAVVGLTEALRKAWTKRHRLPPREVQHGEEAEAF</sequence>
<comment type="caution">
    <text evidence="2">The sequence shown here is derived from an EMBL/GenBank/DDBJ whole genome shotgun (WGS) entry which is preliminary data.</text>
</comment>
<dbReference type="Gene3D" id="1.20.1530.20">
    <property type="match status" value="1"/>
</dbReference>
<feature type="transmembrane region" description="Helical" evidence="1">
    <location>
        <begin position="103"/>
        <end position="129"/>
    </location>
</feature>
<dbReference type="AlphaFoldDB" id="A0A3A8J7X1"/>
<evidence type="ECO:0000313" key="3">
    <source>
        <dbReference type="Proteomes" id="UP000268094"/>
    </source>
</evidence>
<organism evidence="2 3">
    <name type="scientific">Corallococcus terminator</name>
    <dbReference type="NCBI Taxonomy" id="2316733"/>
    <lineage>
        <taxon>Bacteria</taxon>
        <taxon>Pseudomonadati</taxon>
        <taxon>Myxococcota</taxon>
        <taxon>Myxococcia</taxon>
        <taxon>Myxococcales</taxon>
        <taxon>Cystobacterineae</taxon>
        <taxon>Myxococcaceae</taxon>
        <taxon>Corallococcus</taxon>
    </lineage>
</organism>
<gene>
    <name evidence="2" type="ORF">D7V88_09125</name>
</gene>
<feature type="transmembrane region" description="Helical" evidence="1">
    <location>
        <begin position="141"/>
        <end position="163"/>
    </location>
</feature>
<feature type="transmembrane region" description="Helical" evidence="1">
    <location>
        <begin position="47"/>
        <end position="65"/>
    </location>
</feature>
<reference evidence="3" key="1">
    <citation type="submission" date="2018-09" db="EMBL/GenBank/DDBJ databases">
        <authorList>
            <person name="Livingstone P.G."/>
            <person name="Whitworth D.E."/>
        </authorList>
    </citation>
    <scope>NUCLEOTIDE SEQUENCE [LARGE SCALE GENOMIC DNA]</scope>
    <source>
        <strain evidence="3">CA054A</strain>
    </source>
</reference>
<feature type="transmembrane region" description="Helical" evidence="1">
    <location>
        <begin position="71"/>
        <end position="91"/>
    </location>
</feature>
<protein>
    <recommendedName>
        <fullName evidence="4">Symporter</fullName>
    </recommendedName>
</protein>
<feature type="transmembrane region" description="Helical" evidence="1">
    <location>
        <begin position="200"/>
        <end position="221"/>
    </location>
</feature>
<dbReference type="RefSeq" id="WP_120540228.1">
    <property type="nucleotide sequence ID" value="NZ_RAVZ01000043.1"/>
</dbReference>
<keyword evidence="1" id="KW-1133">Transmembrane helix</keyword>
<accession>A0A3A8J7X1</accession>
<keyword evidence="1" id="KW-0812">Transmembrane</keyword>
<dbReference type="InterPro" id="IPR038770">
    <property type="entry name" value="Na+/solute_symporter_sf"/>
</dbReference>
<evidence type="ECO:0000313" key="2">
    <source>
        <dbReference type="EMBL" id="RKG91595.1"/>
    </source>
</evidence>
<feature type="transmembrane region" description="Helical" evidence="1">
    <location>
        <begin position="260"/>
        <end position="279"/>
    </location>
</feature>
<feature type="transmembrane region" description="Helical" evidence="1">
    <location>
        <begin position="170"/>
        <end position="194"/>
    </location>
</feature>
<evidence type="ECO:0008006" key="4">
    <source>
        <dbReference type="Google" id="ProtNLM"/>
    </source>
</evidence>
<feature type="transmembrane region" description="Helical" evidence="1">
    <location>
        <begin position="233"/>
        <end position="254"/>
    </location>
</feature>
<keyword evidence="1" id="KW-0472">Membrane</keyword>
<dbReference type="EMBL" id="RAVZ01000043">
    <property type="protein sequence ID" value="RKG91595.1"/>
    <property type="molecule type" value="Genomic_DNA"/>
</dbReference>
<dbReference type="Proteomes" id="UP000268094">
    <property type="component" value="Unassembled WGS sequence"/>
</dbReference>
<name>A0A3A8J7X1_9BACT</name>
<proteinExistence type="predicted"/>
<evidence type="ECO:0000256" key="1">
    <source>
        <dbReference type="SAM" id="Phobius"/>
    </source>
</evidence>
<keyword evidence="3" id="KW-1185">Reference proteome</keyword>